<keyword evidence="2" id="KW-1185">Reference proteome</keyword>
<gene>
    <name evidence="1" type="ORF">MILVUS5_LOCUS35328</name>
</gene>
<reference evidence="1" key="1">
    <citation type="submission" date="2023-10" db="EMBL/GenBank/DDBJ databases">
        <authorList>
            <person name="Rodriguez Cubillos JULIANA M."/>
            <person name="De Vega J."/>
        </authorList>
    </citation>
    <scope>NUCLEOTIDE SEQUENCE</scope>
</reference>
<accession>A0ACB0LSJ5</accession>
<sequence>MAESFVFDIADSLLGKLASYAYDEVSRAYGVFDDLKEIKNTLSIVRGLILDAEYKKDKKHGLREWMRQIQNICSDAEDVFDGFEFQHKRKEVVAASNSTQMKVRHFFSSSNPIVFRPRMAHQIKDIRDRLNKVAADGNNFGLGKIDVGPELVLQRRELTHSHVDPLSVIGRENDKEEIIKVLMQPHPHGDGDGDKSLCVIPIVGIGGLGKTTLAKLVYNDKRMDDLFQLKMWTCVSDDFDISQIIIKIINSVSASTFTPVSAPPSLAPGHQKNINNFDIEQLQSCLRPKLVGQKFLLVLDDIWNDDRAKWIELIDLIKVGAAGSKIIVTTRSNSVASMMGTIPSYVLEGLSLGDCLSLFVKWAFKEGEVIKYPDQVEIGKEIVKKCAGVPLAVRTLGSSLFSKYDLKKWLFVRDSEIWNLEQKKDDILPALKLSYDQMPSCLRQCFAYFSLYPKDYTFSCDDITRLWIALGLVQSQNGNEKLKDIAREYLDELNSRSFLQYYDNINIPDYFKVHDLIHDLAVYVAKEECVTVDSHTRNVPEHARHLSIVEKISADNALFPKSRSLRTILFPIEGVGLDMGTLLDTWISRYKYLRYLDLRYSSFNTLPKSIAKLEHLRVLNLTHNLNIRRLPHSICKLHNLQVLKLTGCTELETLPQGLGLLISLRELYITTKQSVMSLTEFANLNHLQDLTFHNCDNMKFLFNKAQQLSSLEILSVSSCGSLESLPLFIFPQLQTLIISDCQMINLSLYNESPIQSLTMKQLYIGNLTGLLTFPGWIEGVVDTLETLQIYELPNLKTLPECLTRMTRLKRLQMFDCPQLLSLPSDLHRLTALENLVIYDCSKLFQKYQPQLGQSQTYSEHLYIGELRGLLTFPGWIEGIVDTLETLQIYELPNLKTLPKCLTRMAHLKRLQIVECPQLFEFSKSNASPHYP</sequence>
<evidence type="ECO:0000313" key="1">
    <source>
        <dbReference type="EMBL" id="CAJ2671510.1"/>
    </source>
</evidence>
<dbReference type="EMBL" id="CASHSV030000615">
    <property type="protein sequence ID" value="CAJ2671510.1"/>
    <property type="molecule type" value="Genomic_DNA"/>
</dbReference>
<name>A0ACB0LSJ5_TRIPR</name>
<organism evidence="1 2">
    <name type="scientific">Trifolium pratense</name>
    <name type="common">Red clover</name>
    <dbReference type="NCBI Taxonomy" id="57577"/>
    <lineage>
        <taxon>Eukaryota</taxon>
        <taxon>Viridiplantae</taxon>
        <taxon>Streptophyta</taxon>
        <taxon>Embryophyta</taxon>
        <taxon>Tracheophyta</taxon>
        <taxon>Spermatophyta</taxon>
        <taxon>Magnoliopsida</taxon>
        <taxon>eudicotyledons</taxon>
        <taxon>Gunneridae</taxon>
        <taxon>Pentapetalae</taxon>
        <taxon>rosids</taxon>
        <taxon>fabids</taxon>
        <taxon>Fabales</taxon>
        <taxon>Fabaceae</taxon>
        <taxon>Papilionoideae</taxon>
        <taxon>50 kb inversion clade</taxon>
        <taxon>NPAAA clade</taxon>
        <taxon>Hologalegina</taxon>
        <taxon>IRL clade</taxon>
        <taxon>Trifolieae</taxon>
        <taxon>Trifolium</taxon>
    </lineage>
</organism>
<comment type="caution">
    <text evidence="1">The sequence shown here is derived from an EMBL/GenBank/DDBJ whole genome shotgun (WGS) entry which is preliminary data.</text>
</comment>
<evidence type="ECO:0000313" key="2">
    <source>
        <dbReference type="Proteomes" id="UP001177021"/>
    </source>
</evidence>
<protein>
    <submittedName>
        <fullName evidence="1">Uncharacterized protein</fullName>
    </submittedName>
</protein>
<proteinExistence type="predicted"/>
<dbReference type="Proteomes" id="UP001177021">
    <property type="component" value="Unassembled WGS sequence"/>
</dbReference>